<dbReference type="AlphaFoldDB" id="A0A484WXM1"/>
<name>A0A484WXM1_9ENTR</name>
<accession>A0A484WXM1</accession>
<keyword evidence="1 4" id="KW-0238">DNA-binding</keyword>
<dbReference type="SMART" id="SM00421">
    <property type="entry name" value="HTH_LUXR"/>
    <property type="match status" value="1"/>
</dbReference>
<dbReference type="GO" id="GO:0006355">
    <property type="term" value="P:regulation of DNA-templated transcription"/>
    <property type="evidence" value="ECO:0007669"/>
    <property type="project" value="InterPro"/>
</dbReference>
<sequence length="206" mass="23471">MPNKKTIHVAVIDSCEFTLIGLQWLVNREPDAQQEVVFHGFSQIDDFALSECRFDIIIYDPLNTLDFKVSTNDDILSLKEKQPGAKIYIYSLSVGYLKYKHVDGVISKRVSLGDIKALWQILMSQTPADSGLYNVSMTARQRAPARLSSEEASVLRGYSCNLKTKQIARQLGCNVRLVYFYKNNAMHKLKAVRGPSFYQSIRWILN</sequence>
<reference evidence="3 5" key="1">
    <citation type="journal article" date="2019" name="Sci. Rep.">
        <title>Differences in resource use lead to coexistence of seed-transmitted microbial populations.</title>
        <authorList>
            <person name="Torres-Cortes G."/>
            <person name="Garcia B.J."/>
            <person name="Compant S."/>
            <person name="Rezki S."/>
            <person name="Jones P."/>
            <person name="Preveaux A."/>
            <person name="Briand M."/>
            <person name="Roulet A."/>
            <person name="Bouchez O."/>
            <person name="Jacobson D."/>
            <person name="Barret M."/>
        </authorList>
    </citation>
    <scope>NUCLEOTIDE SEQUENCE [LARGE SCALE GENOMIC DNA]</scope>
    <source>
        <strain evidence="3 5">CFBP13530</strain>
    </source>
</reference>
<dbReference type="InterPro" id="IPR000792">
    <property type="entry name" value="Tscrpt_reg_LuxR_C"/>
</dbReference>
<evidence type="ECO:0000313" key="4">
    <source>
        <dbReference type="EMBL" id="VFS15253.1"/>
    </source>
</evidence>
<protein>
    <submittedName>
        <fullName evidence="3">DNA-binding response regulator</fullName>
    </submittedName>
    <submittedName>
        <fullName evidence="4">Response regulator containing a CheY-like receiver domain and an HTH DNA-binding domain</fullName>
    </submittedName>
</protein>
<dbReference type="Pfam" id="PF00196">
    <property type="entry name" value="GerE"/>
    <property type="match status" value="1"/>
</dbReference>
<evidence type="ECO:0000259" key="2">
    <source>
        <dbReference type="SMART" id="SM00421"/>
    </source>
</evidence>
<dbReference type="EMBL" id="CAADIW010000006">
    <property type="protein sequence ID" value="VFS15253.1"/>
    <property type="molecule type" value="Genomic_DNA"/>
</dbReference>
<evidence type="ECO:0000313" key="5">
    <source>
        <dbReference type="Proteomes" id="UP000306327"/>
    </source>
</evidence>
<feature type="domain" description="HTH luxR-type" evidence="2">
    <location>
        <begin position="144"/>
        <end position="201"/>
    </location>
</feature>
<dbReference type="Proteomes" id="UP000351155">
    <property type="component" value="Unassembled WGS sequence"/>
</dbReference>
<dbReference type="InterPro" id="IPR016032">
    <property type="entry name" value="Sig_transdc_resp-reg_C-effctor"/>
</dbReference>
<evidence type="ECO:0000313" key="6">
    <source>
        <dbReference type="Proteomes" id="UP000351155"/>
    </source>
</evidence>
<dbReference type="GO" id="GO:0003677">
    <property type="term" value="F:DNA binding"/>
    <property type="evidence" value="ECO:0007669"/>
    <property type="project" value="UniProtKB-KW"/>
</dbReference>
<evidence type="ECO:0000256" key="1">
    <source>
        <dbReference type="ARBA" id="ARBA00023125"/>
    </source>
</evidence>
<gene>
    <name evidence="3" type="ORF">EcCFBP13530_16745</name>
    <name evidence="4" type="ORF">NCTC12126_01161</name>
</gene>
<dbReference type="RefSeq" id="WP_102891870.1">
    <property type="nucleotide sequence ID" value="NZ_JBIVPR010000007.1"/>
</dbReference>
<proteinExistence type="predicted"/>
<reference evidence="4 6" key="2">
    <citation type="submission" date="2019-03" db="EMBL/GenBank/DDBJ databases">
        <authorList>
            <consortium name="Pathogen Informatics"/>
        </authorList>
    </citation>
    <scope>NUCLEOTIDE SEQUENCE [LARGE SCALE GENOMIC DNA]</scope>
    <source>
        <strain evidence="4 6">NCTC12126</strain>
    </source>
</reference>
<evidence type="ECO:0000313" key="3">
    <source>
        <dbReference type="EMBL" id="TKK16796.1"/>
    </source>
</evidence>
<dbReference type="InterPro" id="IPR036388">
    <property type="entry name" value="WH-like_DNA-bd_sf"/>
</dbReference>
<dbReference type="Gene3D" id="1.10.10.10">
    <property type="entry name" value="Winged helix-like DNA-binding domain superfamily/Winged helix DNA-binding domain"/>
    <property type="match status" value="1"/>
</dbReference>
<organism evidence="4 6">
    <name type="scientific">Enterobacter cancerogenus</name>
    <dbReference type="NCBI Taxonomy" id="69218"/>
    <lineage>
        <taxon>Bacteria</taxon>
        <taxon>Pseudomonadati</taxon>
        <taxon>Pseudomonadota</taxon>
        <taxon>Gammaproteobacteria</taxon>
        <taxon>Enterobacterales</taxon>
        <taxon>Enterobacteriaceae</taxon>
        <taxon>Enterobacter</taxon>
        <taxon>Enterobacter cloacae complex</taxon>
    </lineage>
</organism>
<dbReference type="Proteomes" id="UP000306327">
    <property type="component" value="Unassembled WGS sequence"/>
</dbReference>
<dbReference type="SUPFAM" id="SSF46894">
    <property type="entry name" value="C-terminal effector domain of the bipartite response regulators"/>
    <property type="match status" value="1"/>
</dbReference>
<dbReference type="EMBL" id="QGAL01000005">
    <property type="protein sequence ID" value="TKK16796.1"/>
    <property type="molecule type" value="Genomic_DNA"/>
</dbReference>